<name>A0AAE0FMW3_9CHLO</name>
<dbReference type="EMBL" id="LGRX02016081">
    <property type="protein sequence ID" value="KAK3262600.1"/>
    <property type="molecule type" value="Genomic_DNA"/>
</dbReference>
<proteinExistence type="predicted"/>
<organism evidence="1 2">
    <name type="scientific">Cymbomonas tetramitiformis</name>
    <dbReference type="NCBI Taxonomy" id="36881"/>
    <lineage>
        <taxon>Eukaryota</taxon>
        <taxon>Viridiplantae</taxon>
        <taxon>Chlorophyta</taxon>
        <taxon>Pyramimonadophyceae</taxon>
        <taxon>Pyramimonadales</taxon>
        <taxon>Pyramimonadaceae</taxon>
        <taxon>Cymbomonas</taxon>
    </lineage>
</organism>
<dbReference type="AlphaFoldDB" id="A0AAE0FMW3"/>
<evidence type="ECO:0000313" key="2">
    <source>
        <dbReference type="Proteomes" id="UP001190700"/>
    </source>
</evidence>
<sequence length="304" mass="32796">MKALREDILGGKNERLADTGDIAKLARLVLALHIERLAGLDETFFELDVLTAPIIDKARLGQLDQGLCDFGWLVLGKIERLEAFVKTRRSGGAQAVPYEWRRTGLARFCVDSPTTPPVVFDKDTQRAVPYSTVQQYGVPAVLASGGGTHGVDISAYGISSGDDSDSDDDRRVLCDLHGLATQFGVARVAPPMEEFPGGVELMPVRHAAAYQYGGGYNSECIYAEPPALVWLRCPAYGNRLSPSAHDAVRAALSGIRHGDLTDRAPLAPLAPLAPPTPVDYNINTVFFYGLELPSDELTAATRFG</sequence>
<dbReference type="Proteomes" id="UP001190700">
    <property type="component" value="Unassembled WGS sequence"/>
</dbReference>
<comment type="caution">
    <text evidence="1">The sequence shown here is derived from an EMBL/GenBank/DDBJ whole genome shotgun (WGS) entry which is preliminary data.</text>
</comment>
<protein>
    <submittedName>
        <fullName evidence="1">Uncharacterized protein</fullName>
    </submittedName>
</protein>
<reference evidence="1 2" key="1">
    <citation type="journal article" date="2015" name="Genome Biol. Evol.">
        <title>Comparative Genomics of a Bacterivorous Green Alga Reveals Evolutionary Causalities and Consequences of Phago-Mixotrophic Mode of Nutrition.</title>
        <authorList>
            <person name="Burns J.A."/>
            <person name="Paasch A."/>
            <person name="Narechania A."/>
            <person name="Kim E."/>
        </authorList>
    </citation>
    <scope>NUCLEOTIDE SEQUENCE [LARGE SCALE GENOMIC DNA]</scope>
    <source>
        <strain evidence="1 2">PLY_AMNH</strain>
    </source>
</reference>
<keyword evidence="2" id="KW-1185">Reference proteome</keyword>
<evidence type="ECO:0000313" key="1">
    <source>
        <dbReference type="EMBL" id="KAK3262600.1"/>
    </source>
</evidence>
<accession>A0AAE0FMW3</accession>
<gene>
    <name evidence="1" type="ORF">CYMTET_28554</name>
</gene>